<evidence type="ECO:0000256" key="7">
    <source>
        <dbReference type="ARBA" id="ARBA00022833"/>
    </source>
</evidence>
<dbReference type="AlphaFoldDB" id="A0A240ENC7"/>
<dbReference type="PANTHER" id="PTHR46494">
    <property type="entry name" value="CORA FAMILY METAL ION TRANSPORTER (EUROFUNG)"/>
    <property type="match status" value="1"/>
</dbReference>
<evidence type="ECO:0000256" key="11">
    <source>
        <dbReference type="SAM" id="Phobius"/>
    </source>
</evidence>
<evidence type="ECO:0000256" key="5">
    <source>
        <dbReference type="ARBA" id="ARBA00022519"/>
    </source>
</evidence>
<keyword evidence="8 11" id="KW-1133">Transmembrane helix</keyword>
<evidence type="ECO:0000256" key="9">
    <source>
        <dbReference type="ARBA" id="ARBA00023065"/>
    </source>
</evidence>
<dbReference type="GO" id="GO:0015087">
    <property type="term" value="F:cobalt ion transmembrane transporter activity"/>
    <property type="evidence" value="ECO:0007669"/>
    <property type="project" value="TreeGrafter"/>
</dbReference>
<keyword evidence="10 11" id="KW-0472">Membrane</keyword>
<proteinExistence type="inferred from homology"/>
<protein>
    <submittedName>
        <fullName evidence="12">Zinc transport protein ZntB</fullName>
    </submittedName>
</protein>
<dbReference type="PANTHER" id="PTHR46494:SF3">
    <property type="entry name" value="ZINC TRANSPORT PROTEIN ZNTB"/>
    <property type="match status" value="1"/>
</dbReference>
<evidence type="ECO:0000256" key="1">
    <source>
        <dbReference type="ARBA" id="ARBA00004651"/>
    </source>
</evidence>
<dbReference type="SUPFAM" id="SSF143865">
    <property type="entry name" value="CorA soluble domain-like"/>
    <property type="match status" value="1"/>
</dbReference>
<evidence type="ECO:0000313" key="12">
    <source>
        <dbReference type="EMBL" id="SNX49659.1"/>
    </source>
</evidence>
<gene>
    <name evidence="12" type="primary">zntB</name>
    <name evidence="12" type="ORF">VTH8203_03307</name>
</gene>
<evidence type="ECO:0000256" key="2">
    <source>
        <dbReference type="ARBA" id="ARBA00009765"/>
    </source>
</evidence>
<evidence type="ECO:0000256" key="10">
    <source>
        <dbReference type="ARBA" id="ARBA00023136"/>
    </source>
</evidence>
<dbReference type="Pfam" id="PF01544">
    <property type="entry name" value="CorA"/>
    <property type="match status" value="1"/>
</dbReference>
<evidence type="ECO:0000256" key="8">
    <source>
        <dbReference type="ARBA" id="ARBA00022989"/>
    </source>
</evidence>
<keyword evidence="6 11" id="KW-0812">Transmembrane</keyword>
<keyword evidence="4" id="KW-1003">Cell membrane</keyword>
<keyword evidence="5" id="KW-0997">Cell inner membrane</keyword>
<dbReference type="GO" id="GO:0050897">
    <property type="term" value="F:cobalt ion binding"/>
    <property type="evidence" value="ECO:0007669"/>
    <property type="project" value="TreeGrafter"/>
</dbReference>
<evidence type="ECO:0000256" key="6">
    <source>
        <dbReference type="ARBA" id="ARBA00022692"/>
    </source>
</evidence>
<dbReference type="OrthoDB" id="9803484at2"/>
<organism evidence="12 13">
    <name type="scientific">Vibrio thalassae</name>
    <dbReference type="NCBI Taxonomy" id="1243014"/>
    <lineage>
        <taxon>Bacteria</taxon>
        <taxon>Pseudomonadati</taxon>
        <taxon>Pseudomonadota</taxon>
        <taxon>Gammaproteobacteria</taxon>
        <taxon>Vibrionales</taxon>
        <taxon>Vibrionaceae</taxon>
        <taxon>Vibrio</taxon>
    </lineage>
</organism>
<dbReference type="Gene3D" id="1.20.58.340">
    <property type="entry name" value="Magnesium transport protein CorA, transmembrane region"/>
    <property type="match status" value="2"/>
</dbReference>
<dbReference type="InterPro" id="IPR045863">
    <property type="entry name" value="CorA_TM1_TM2"/>
</dbReference>
<dbReference type="GO" id="GO:0000287">
    <property type="term" value="F:magnesium ion binding"/>
    <property type="evidence" value="ECO:0007669"/>
    <property type="project" value="TreeGrafter"/>
</dbReference>
<feature type="transmembrane region" description="Helical" evidence="11">
    <location>
        <begin position="253"/>
        <end position="274"/>
    </location>
</feature>
<dbReference type="Gene3D" id="3.30.460.20">
    <property type="entry name" value="CorA soluble domain-like"/>
    <property type="match status" value="1"/>
</dbReference>
<dbReference type="Proteomes" id="UP000219336">
    <property type="component" value="Unassembled WGS sequence"/>
</dbReference>
<feature type="transmembrane region" description="Helical" evidence="11">
    <location>
        <begin position="286"/>
        <end position="307"/>
    </location>
</feature>
<keyword evidence="7" id="KW-0862">Zinc</keyword>
<dbReference type="EMBL" id="OANU01000065">
    <property type="protein sequence ID" value="SNX49659.1"/>
    <property type="molecule type" value="Genomic_DNA"/>
</dbReference>
<dbReference type="RefSeq" id="WP_096994685.1">
    <property type="nucleotide sequence ID" value="NZ_JBHSII010000001.1"/>
</dbReference>
<comment type="similarity">
    <text evidence="2">Belongs to the CorA metal ion transporter (MIT) (TC 1.A.35) family.</text>
</comment>
<dbReference type="InterPro" id="IPR002523">
    <property type="entry name" value="MgTranspt_CorA/ZnTranspt_ZntB"/>
</dbReference>
<keyword evidence="3" id="KW-0813">Transport</keyword>
<keyword evidence="9" id="KW-0406">Ion transport</keyword>
<comment type="subcellular location">
    <subcellularLocation>
        <location evidence="1">Cell membrane</location>
        <topology evidence="1">Multi-pass membrane protein</topology>
    </subcellularLocation>
</comment>
<sequence length="317" mass="36333">MPVITPLNAQHVEGHQGKEQPCWIDLDLSKEEDHHWLTKESGLAEDLINFLLRKNFVNHRNLHDGSVLVALMISNEKPVTQSLGLIDLKIFFDTSRIITVRYHPVSAIDRTYSQLLINNDAQSNVRVVDVFKAIVKNLIVYIEKITFTMSDQLAVIEDRYFDSQDEFDAELLLKLRGDICKIRRILTVLRNALLIRMEDATLNLEKEDRTALLRSSNHVSLNIDNLDDLINRIDVLQNLDNANRAEVMSESSFRLTIVATVFLPMTFVSGLLGMNVGGIPETHSPWGFWGITVSMILLAIGLWVYLYRHLQSMRIRR</sequence>
<evidence type="ECO:0000313" key="13">
    <source>
        <dbReference type="Proteomes" id="UP000219336"/>
    </source>
</evidence>
<dbReference type="SUPFAM" id="SSF144083">
    <property type="entry name" value="Magnesium transport protein CorA, transmembrane region"/>
    <property type="match status" value="1"/>
</dbReference>
<dbReference type="InterPro" id="IPR045861">
    <property type="entry name" value="CorA_cytoplasmic_dom"/>
</dbReference>
<evidence type="ECO:0000256" key="4">
    <source>
        <dbReference type="ARBA" id="ARBA00022475"/>
    </source>
</evidence>
<dbReference type="GO" id="GO:0015095">
    <property type="term" value="F:magnesium ion transmembrane transporter activity"/>
    <property type="evidence" value="ECO:0007669"/>
    <property type="project" value="TreeGrafter"/>
</dbReference>
<name>A0A240ENC7_9VIBR</name>
<keyword evidence="13" id="KW-1185">Reference proteome</keyword>
<dbReference type="GO" id="GO:0005886">
    <property type="term" value="C:plasma membrane"/>
    <property type="evidence" value="ECO:0007669"/>
    <property type="project" value="UniProtKB-SubCell"/>
</dbReference>
<evidence type="ECO:0000256" key="3">
    <source>
        <dbReference type="ARBA" id="ARBA00022448"/>
    </source>
</evidence>
<accession>A0A240ENC7</accession>
<reference evidence="13" key="1">
    <citation type="submission" date="2016-06" db="EMBL/GenBank/DDBJ databases">
        <authorList>
            <person name="Rodrigo-Torres L."/>
            <person name="Arahal R.D."/>
            <person name="Lucena T."/>
        </authorList>
    </citation>
    <scope>NUCLEOTIDE SEQUENCE [LARGE SCALE GENOMIC DNA]</scope>
    <source>
        <strain evidence="13">CECT8203</strain>
    </source>
</reference>